<dbReference type="GO" id="GO:0051539">
    <property type="term" value="F:4 iron, 4 sulfur cluster binding"/>
    <property type="evidence" value="ECO:0007669"/>
    <property type="project" value="UniProtKB-KW"/>
</dbReference>
<accession>A0A367ZRT1</accession>
<dbReference type="SFLD" id="SFLDS00029">
    <property type="entry name" value="Radical_SAM"/>
    <property type="match status" value="1"/>
</dbReference>
<dbReference type="PROSITE" id="PS51918">
    <property type="entry name" value="RADICAL_SAM"/>
    <property type="match status" value="1"/>
</dbReference>
<dbReference type="InterPro" id="IPR017200">
    <property type="entry name" value="PqqE-like"/>
</dbReference>
<dbReference type="InterPro" id="IPR050377">
    <property type="entry name" value="Radical_SAM_PqqE_MftC-like"/>
</dbReference>
<evidence type="ECO:0000256" key="2">
    <source>
        <dbReference type="ARBA" id="ARBA00022485"/>
    </source>
</evidence>
<organism evidence="8 9">
    <name type="scientific">Candidatus Ozemobacter sibiricus</name>
    <dbReference type="NCBI Taxonomy" id="2268124"/>
    <lineage>
        <taxon>Bacteria</taxon>
        <taxon>Candidatus Ozemobacteria</taxon>
        <taxon>Candidatus Ozemobacterales</taxon>
        <taxon>Candidatus Ozemobacteraceae</taxon>
        <taxon>Candidatus Ozemobacter</taxon>
    </lineage>
</organism>
<gene>
    <name evidence="8" type="ORF">OZSIB_2634</name>
</gene>
<dbReference type="GO" id="GO:0006783">
    <property type="term" value="P:heme biosynthetic process"/>
    <property type="evidence" value="ECO:0007669"/>
    <property type="project" value="TreeGrafter"/>
</dbReference>
<keyword evidence="4" id="KW-0479">Metal-binding</keyword>
<proteinExistence type="predicted"/>
<dbReference type="PANTHER" id="PTHR11228">
    <property type="entry name" value="RADICAL SAM DOMAIN PROTEIN"/>
    <property type="match status" value="1"/>
</dbReference>
<dbReference type="InterPro" id="IPR007197">
    <property type="entry name" value="rSAM"/>
</dbReference>
<evidence type="ECO:0000256" key="4">
    <source>
        <dbReference type="ARBA" id="ARBA00022723"/>
    </source>
</evidence>
<dbReference type="FunFam" id="3.20.20.70:FF:000188">
    <property type="entry name" value="Mycofactocin radical SAM maturase MftC"/>
    <property type="match status" value="1"/>
</dbReference>
<dbReference type="InterPro" id="IPR058240">
    <property type="entry name" value="rSAM_sf"/>
</dbReference>
<keyword evidence="2" id="KW-0004">4Fe-4S</keyword>
<keyword evidence="6" id="KW-0411">Iron-sulfur</keyword>
<dbReference type="CDD" id="cd21123">
    <property type="entry name" value="SPASM_MftC-like"/>
    <property type="match status" value="1"/>
</dbReference>
<sequence>MINITRLYVGRETTGDPLRYGRDGPAKVAHQHHFHGHGKARSAADRRPVVVWNTTRRCNLRCVHCYTDSCNQEYPDELTGPEGRALIDDLAAFGIPALLFSGGEPLMRRDLFELAAYAVARGLRPVLSTNGTLITEAVARRLKEIGFIYVGISLDGLEDVNDAFRGVPGAFRQAMAGFRNCQAVGQRVGLRLTLTRRNVQDLDGIFDFILAEKIPRACFYHLVYSGRGRAISDDDLTPAESRAALDTICRRTRQAVEAGVDLDVLTVDNHVDGPYLYLKLVQEGSPRAEEVRRLLEWNGGGRFSSGVGIGCVDFVGNVHPDQFWQDKTFGNVRQRPFSAIWMDTSDPLMAGLKDRLPLLKGKCAICRFQAMCGGSLRVRAFRATGDPWQPDPACYLTDEEIGARPSA</sequence>
<comment type="cofactor">
    <cofactor evidence="1">
        <name>[4Fe-4S] cluster</name>
        <dbReference type="ChEBI" id="CHEBI:49883"/>
    </cofactor>
</comment>
<evidence type="ECO:0000256" key="3">
    <source>
        <dbReference type="ARBA" id="ARBA00022691"/>
    </source>
</evidence>
<dbReference type="Proteomes" id="UP000252355">
    <property type="component" value="Unassembled WGS sequence"/>
</dbReference>
<dbReference type="AlphaFoldDB" id="A0A367ZRT1"/>
<dbReference type="Gene3D" id="3.20.20.70">
    <property type="entry name" value="Aldolase class I"/>
    <property type="match status" value="1"/>
</dbReference>
<comment type="caution">
    <text evidence="8">The sequence shown here is derived from an EMBL/GenBank/DDBJ whole genome shotgun (WGS) entry which is preliminary data.</text>
</comment>
<dbReference type="InterPro" id="IPR034480">
    <property type="entry name" value="Heme_synthase-like"/>
</dbReference>
<evidence type="ECO:0000313" key="9">
    <source>
        <dbReference type="Proteomes" id="UP000252355"/>
    </source>
</evidence>
<dbReference type="GO" id="GO:0003824">
    <property type="term" value="F:catalytic activity"/>
    <property type="evidence" value="ECO:0007669"/>
    <property type="project" value="InterPro"/>
</dbReference>
<dbReference type="PANTHER" id="PTHR11228:SF7">
    <property type="entry name" value="PQQA PEPTIDE CYCLASE"/>
    <property type="match status" value="1"/>
</dbReference>
<evidence type="ECO:0000259" key="7">
    <source>
        <dbReference type="PROSITE" id="PS51918"/>
    </source>
</evidence>
<dbReference type="CDD" id="cd01335">
    <property type="entry name" value="Radical_SAM"/>
    <property type="match status" value="1"/>
</dbReference>
<evidence type="ECO:0000256" key="1">
    <source>
        <dbReference type="ARBA" id="ARBA00001966"/>
    </source>
</evidence>
<dbReference type="EMBL" id="QOQW01000004">
    <property type="protein sequence ID" value="RCK80746.1"/>
    <property type="molecule type" value="Genomic_DNA"/>
</dbReference>
<feature type="domain" description="Radical SAM core" evidence="7">
    <location>
        <begin position="44"/>
        <end position="261"/>
    </location>
</feature>
<keyword evidence="5" id="KW-0408">Iron</keyword>
<dbReference type="Pfam" id="PF04055">
    <property type="entry name" value="Radical_SAM"/>
    <property type="match status" value="1"/>
</dbReference>
<dbReference type="SFLD" id="SFLDG01385">
    <property type="entry name" value="heme_carboxy_lyase_like"/>
    <property type="match status" value="1"/>
</dbReference>
<dbReference type="InterPro" id="IPR013785">
    <property type="entry name" value="Aldolase_TIM"/>
</dbReference>
<dbReference type="SUPFAM" id="SSF102114">
    <property type="entry name" value="Radical SAM enzymes"/>
    <property type="match status" value="1"/>
</dbReference>
<reference evidence="8 9" key="1">
    <citation type="submission" date="2018-05" db="EMBL/GenBank/DDBJ databases">
        <title>A metagenomic window into the 2 km-deep terrestrial subsurface aquifer revealed taxonomically and functionally diverse microbial community comprising novel uncultured bacterial lineages.</title>
        <authorList>
            <person name="Kadnikov V.V."/>
            <person name="Mardanov A.V."/>
            <person name="Beletsky A.V."/>
            <person name="Banks D."/>
            <person name="Pimenov N.V."/>
            <person name="Frank Y.A."/>
            <person name="Karnachuk O.V."/>
            <person name="Ravin N.V."/>
        </authorList>
    </citation>
    <scope>NUCLEOTIDE SEQUENCE [LARGE SCALE GENOMIC DNA]</scope>
    <source>
        <strain evidence="8">BY5</strain>
    </source>
</reference>
<evidence type="ECO:0000256" key="5">
    <source>
        <dbReference type="ARBA" id="ARBA00023004"/>
    </source>
</evidence>
<dbReference type="GO" id="GO:0046872">
    <property type="term" value="F:metal ion binding"/>
    <property type="evidence" value="ECO:0007669"/>
    <property type="project" value="UniProtKB-KW"/>
</dbReference>
<name>A0A367ZRT1_9BACT</name>
<keyword evidence="3" id="KW-0949">S-adenosyl-L-methionine</keyword>
<dbReference type="SMART" id="SM00729">
    <property type="entry name" value="Elp3"/>
    <property type="match status" value="1"/>
</dbReference>
<evidence type="ECO:0000256" key="6">
    <source>
        <dbReference type="ARBA" id="ARBA00023014"/>
    </source>
</evidence>
<protein>
    <submittedName>
        <fullName evidence="8">Radical SAM domain heme biosynthesis protein</fullName>
    </submittedName>
</protein>
<evidence type="ECO:0000313" key="8">
    <source>
        <dbReference type="EMBL" id="RCK80746.1"/>
    </source>
</evidence>
<dbReference type="PIRSF" id="PIRSF037420">
    <property type="entry name" value="PQQ_syn_pqqE"/>
    <property type="match status" value="1"/>
</dbReference>
<dbReference type="SFLD" id="SFLDG01067">
    <property type="entry name" value="SPASM/twitch_domain_containing"/>
    <property type="match status" value="1"/>
</dbReference>
<dbReference type="SFLD" id="SFLDG01386">
    <property type="entry name" value="main_SPASM_domain-containing"/>
    <property type="match status" value="1"/>
</dbReference>
<dbReference type="InterPro" id="IPR006638">
    <property type="entry name" value="Elp3/MiaA/NifB-like_rSAM"/>
</dbReference>